<dbReference type="CDD" id="cd13912">
    <property type="entry name" value="CcO_II_C"/>
    <property type="match status" value="1"/>
</dbReference>
<evidence type="ECO:0000256" key="18">
    <source>
        <dbReference type="RuleBase" id="RU000457"/>
    </source>
</evidence>
<dbReference type="Pfam" id="PF00116">
    <property type="entry name" value="COX2"/>
    <property type="match status" value="1"/>
</dbReference>
<evidence type="ECO:0000256" key="4">
    <source>
        <dbReference type="ARBA" id="ARBA00015946"/>
    </source>
</evidence>
<evidence type="ECO:0000256" key="8">
    <source>
        <dbReference type="ARBA" id="ARBA00022723"/>
    </source>
</evidence>
<evidence type="ECO:0000256" key="2">
    <source>
        <dbReference type="ARBA" id="ARBA00007866"/>
    </source>
</evidence>
<dbReference type="GeneID" id="77419427"/>
<dbReference type="PRINTS" id="PR01166">
    <property type="entry name" value="CYCOXIDASEII"/>
</dbReference>
<accession>A0A9E6XQ91</accession>
<dbReference type="AlphaFoldDB" id="A0A9E6XQ91"/>
<comment type="subunit">
    <text evidence="3">Component of the cytochrome c oxidase (complex IV, CIV), a multisubunit enzyme composed of a catalytic core of 3 subunits and several supernumerary subunits. The complex exists as a monomer or a dimer and forms supercomplexes (SCs) in the inner mitochondrial membrane with ubiquinol-cytochrome c oxidoreductase (cytochrome b-c1 complex, complex III, CIII).</text>
</comment>
<comment type="function">
    <text evidence="18">Component of the cytochrome c oxidase, the last enzyme in the mitochondrial electron transport chain which drives oxidative phosphorylation. The respiratory chain contains 3 multisubunit complexes succinate dehydrogenase (complex II, CII), ubiquinol-cytochrome c oxidoreductase (cytochrome b-c1 complex, complex III, CIII) and cytochrome c oxidase (complex IV, CIV), that cooperate to transfer electrons derived from NADH and succinate to molecular oxygen, creating an electrochemical gradient over the inner membrane that drives transmembrane transport and the ATP synthase. Cytochrome c oxidase is the component of the respiratory chain that catalyzes the reduction of oxygen to water. Electrons originating from reduced cytochrome c in the intermembrane space (IMS) are transferred via the dinuclear copper A center (CU(A)) of subunit 2 and heme A of subunit 1 to the active site in subunit 1, a binuclear center (BNC) formed by heme A3 and copper B (CU(B)). The BNC reduces molecular oxygen to 2 water molecules using 4 electrons from cytochrome c in the IMS and 4 protons from the mitochondrial matrix.</text>
</comment>
<evidence type="ECO:0000313" key="22">
    <source>
        <dbReference type="EMBL" id="UGN61409.1"/>
    </source>
</evidence>
<dbReference type="PANTHER" id="PTHR22888:SF9">
    <property type="entry name" value="CYTOCHROME C OXIDASE SUBUNIT 2"/>
    <property type="match status" value="1"/>
</dbReference>
<dbReference type="InterPro" id="IPR001505">
    <property type="entry name" value="Copper_CuA"/>
</dbReference>
<feature type="domain" description="Cytochrome oxidase subunit II copper A binding" evidence="20">
    <location>
        <begin position="92"/>
        <end position="225"/>
    </location>
</feature>
<dbReference type="InterPro" id="IPR014222">
    <property type="entry name" value="Cyt_c_oxidase_su2"/>
</dbReference>
<keyword evidence="13 19" id="KW-1133">Transmembrane helix</keyword>
<comment type="cofactor">
    <cofactor evidence="18">
        <name>Cu cation</name>
        <dbReference type="ChEBI" id="CHEBI:23378"/>
    </cofactor>
    <text evidence="18">Binds a copper A center.</text>
</comment>
<dbReference type="FunFam" id="2.60.40.420:FF:000001">
    <property type="entry name" value="Cytochrome c oxidase subunit 2"/>
    <property type="match status" value="1"/>
</dbReference>
<comment type="catalytic activity">
    <reaction evidence="17">
        <text>4 Fe(II)-[cytochrome c] + O2 + 8 H(+)(in) = 4 Fe(III)-[cytochrome c] + 2 H2O + 4 H(+)(out)</text>
        <dbReference type="Rhea" id="RHEA:11436"/>
        <dbReference type="Rhea" id="RHEA-COMP:10350"/>
        <dbReference type="Rhea" id="RHEA-COMP:14399"/>
        <dbReference type="ChEBI" id="CHEBI:15377"/>
        <dbReference type="ChEBI" id="CHEBI:15378"/>
        <dbReference type="ChEBI" id="CHEBI:15379"/>
        <dbReference type="ChEBI" id="CHEBI:29033"/>
        <dbReference type="ChEBI" id="CHEBI:29034"/>
        <dbReference type="EC" id="7.1.1.9"/>
    </reaction>
    <physiologicalReaction direction="left-to-right" evidence="17">
        <dbReference type="Rhea" id="RHEA:11437"/>
    </physiologicalReaction>
</comment>
<keyword evidence="16 18" id="KW-0472">Membrane</keyword>
<dbReference type="GO" id="GO:0042773">
    <property type="term" value="P:ATP synthesis coupled electron transport"/>
    <property type="evidence" value="ECO:0007669"/>
    <property type="project" value="TreeGrafter"/>
</dbReference>
<evidence type="ECO:0000256" key="19">
    <source>
        <dbReference type="SAM" id="Phobius"/>
    </source>
</evidence>
<dbReference type="Gene3D" id="1.10.287.90">
    <property type="match status" value="1"/>
</dbReference>
<evidence type="ECO:0000256" key="12">
    <source>
        <dbReference type="ARBA" id="ARBA00022982"/>
    </source>
</evidence>
<keyword evidence="10" id="KW-0460">Magnesium</keyword>
<dbReference type="PROSITE" id="PS50999">
    <property type="entry name" value="COX2_TM"/>
    <property type="match status" value="1"/>
</dbReference>
<evidence type="ECO:0000256" key="10">
    <source>
        <dbReference type="ARBA" id="ARBA00022842"/>
    </source>
</evidence>
<geneLocation type="mitochondrion" evidence="22"/>
<evidence type="ECO:0000256" key="14">
    <source>
        <dbReference type="ARBA" id="ARBA00023008"/>
    </source>
</evidence>
<dbReference type="InterPro" id="IPR045187">
    <property type="entry name" value="CcO_II"/>
</dbReference>
<dbReference type="InterPro" id="IPR008972">
    <property type="entry name" value="Cupredoxin"/>
</dbReference>
<keyword evidence="15 18" id="KW-0496">Mitochondrion</keyword>
<dbReference type="GO" id="GO:0005507">
    <property type="term" value="F:copper ion binding"/>
    <property type="evidence" value="ECO:0007669"/>
    <property type="project" value="InterPro"/>
</dbReference>
<keyword evidence="9 18" id="KW-0999">Mitochondrion inner membrane</keyword>
<organism evidence="22">
    <name type="scientific">Vatana ogromna</name>
    <dbReference type="NCBI Taxonomy" id="2893153"/>
    <lineage>
        <taxon>Eukaryota</taxon>
        <taxon>Metazoa</taxon>
        <taxon>Ecdysozoa</taxon>
        <taxon>Arthropoda</taxon>
        <taxon>Hexapoda</taxon>
        <taxon>Insecta</taxon>
        <taxon>Pterygota</taxon>
        <taxon>Neoptera</taxon>
        <taxon>Paraneoptera</taxon>
        <taxon>Hemiptera</taxon>
        <taxon>Auchenorrhyncha</taxon>
        <taxon>Membracoidea</taxon>
        <taxon>Cicadellidae</taxon>
        <taxon>Typhlocybinae</taxon>
        <taxon>Typhlocybini</taxon>
        <taxon>Vatana</taxon>
    </lineage>
</organism>
<comment type="subcellular location">
    <subcellularLocation>
        <location evidence="1 18">Mitochondrion inner membrane</location>
        <topology evidence="1 18">Multi-pass membrane protein</topology>
    </subcellularLocation>
</comment>
<dbReference type="PROSITE" id="PS00078">
    <property type="entry name" value="COX2"/>
    <property type="match status" value="1"/>
</dbReference>
<keyword evidence="7 18" id="KW-0812">Transmembrane</keyword>
<dbReference type="EMBL" id="MW284830">
    <property type="protein sequence ID" value="UGN61409.1"/>
    <property type="molecule type" value="Genomic_DNA"/>
</dbReference>
<dbReference type="CTD" id="4513"/>
<feature type="transmembrane region" description="Helical" evidence="19">
    <location>
        <begin position="63"/>
        <end position="87"/>
    </location>
</feature>
<evidence type="ECO:0000256" key="1">
    <source>
        <dbReference type="ARBA" id="ARBA00004448"/>
    </source>
</evidence>
<keyword evidence="14 18" id="KW-0186">Copper</keyword>
<evidence type="ECO:0000259" key="20">
    <source>
        <dbReference type="PROSITE" id="PS50857"/>
    </source>
</evidence>
<evidence type="ECO:0000256" key="15">
    <source>
        <dbReference type="ARBA" id="ARBA00023128"/>
    </source>
</evidence>
<dbReference type="Gene3D" id="2.60.40.420">
    <property type="entry name" value="Cupredoxins - blue copper proteins"/>
    <property type="match status" value="1"/>
</dbReference>
<dbReference type="InterPro" id="IPR036257">
    <property type="entry name" value="Cyt_c_oxidase_su2_TM_sf"/>
</dbReference>
<evidence type="ECO:0000256" key="13">
    <source>
        <dbReference type="ARBA" id="ARBA00022989"/>
    </source>
</evidence>
<feature type="domain" description="Cytochrome oxidase subunit II transmembrane region profile" evidence="21">
    <location>
        <begin position="1"/>
        <end position="91"/>
    </location>
</feature>
<comment type="similarity">
    <text evidence="2 18">Belongs to the cytochrome c oxidase subunit 2 family.</text>
</comment>
<dbReference type="InterPro" id="IPR011759">
    <property type="entry name" value="Cyt_c_oxidase_su2_TM_dom"/>
</dbReference>
<evidence type="ECO:0000256" key="7">
    <source>
        <dbReference type="ARBA" id="ARBA00022692"/>
    </source>
</evidence>
<dbReference type="InterPro" id="IPR034210">
    <property type="entry name" value="CcO_II_C"/>
</dbReference>
<feature type="transmembrane region" description="Helical" evidence="19">
    <location>
        <begin position="20"/>
        <end position="43"/>
    </location>
</feature>
<dbReference type="SUPFAM" id="SSF49503">
    <property type="entry name" value="Cupredoxins"/>
    <property type="match status" value="1"/>
</dbReference>
<reference evidence="22" key="1">
    <citation type="submission" date="2020-11" db="EMBL/GenBank/DDBJ databases">
        <title>Mitogenomic phylogeny of Typhlocybinae (Hemiptera: Cicadellidae): tribal classification and character evolution.</title>
        <authorList>
            <person name="Yan B."/>
            <person name="Yang M."/>
        </authorList>
    </citation>
    <scope>NUCLEOTIDE SEQUENCE</scope>
</reference>
<dbReference type="GO" id="GO:0016491">
    <property type="term" value="F:oxidoreductase activity"/>
    <property type="evidence" value="ECO:0007669"/>
    <property type="project" value="InterPro"/>
</dbReference>
<dbReference type="RefSeq" id="YP_010582963.1">
    <property type="nucleotide sequence ID" value="NC_069167.1"/>
</dbReference>
<dbReference type="GO" id="GO:0004129">
    <property type="term" value="F:cytochrome-c oxidase activity"/>
    <property type="evidence" value="ECO:0007669"/>
    <property type="project" value="UniProtKB-EC"/>
</dbReference>
<keyword evidence="11" id="KW-1278">Translocase</keyword>
<dbReference type="PROSITE" id="PS50857">
    <property type="entry name" value="COX2_CUA"/>
    <property type="match status" value="1"/>
</dbReference>
<keyword evidence="5 18" id="KW-0813">Transport</keyword>
<keyword evidence="8 18" id="KW-0479">Metal-binding</keyword>
<evidence type="ECO:0000256" key="11">
    <source>
        <dbReference type="ARBA" id="ARBA00022967"/>
    </source>
</evidence>
<evidence type="ECO:0000256" key="16">
    <source>
        <dbReference type="ARBA" id="ARBA00023136"/>
    </source>
</evidence>
<dbReference type="PANTHER" id="PTHR22888">
    <property type="entry name" value="CYTOCHROME C OXIDASE, SUBUNIT II"/>
    <property type="match status" value="1"/>
</dbReference>
<protein>
    <recommendedName>
        <fullName evidence="4 18">Cytochrome c oxidase subunit 2</fullName>
    </recommendedName>
</protein>
<dbReference type="NCBIfam" id="TIGR02866">
    <property type="entry name" value="CoxB"/>
    <property type="match status" value="1"/>
</dbReference>
<keyword evidence="6 18" id="KW-0679">Respiratory chain</keyword>
<gene>
    <name evidence="22" type="primary">COX2</name>
</gene>
<proteinExistence type="inferred from homology"/>
<keyword evidence="12 18" id="KW-0249">Electron transport</keyword>
<dbReference type="SUPFAM" id="SSF81464">
    <property type="entry name" value="Cytochrome c oxidase subunit II-like, transmembrane region"/>
    <property type="match status" value="1"/>
</dbReference>
<evidence type="ECO:0000256" key="17">
    <source>
        <dbReference type="ARBA" id="ARBA00049512"/>
    </source>
</evidence>
<evidence type="ECO:0000256" key="6">
    <source>
        <dbReference type="ARBA" id="ARBA00022660"/>
    </source>
</evidence>
<dbReference type="InterPro" id="IPR002429">
    <property type="entry name" value="CcO_II-like_C"/>
</dbReference>
<evidence type="ECO:0000256" key="5">
    <source>
        <dbReference type="ARBA" id="ARBA00022448"/>
    </source>
</evidence>
<evidence type="ECO:0000256" key="3">
    <source>
        <dbReference type="ARBA" id="ARBA00011164"/>
    </source>
</evidence>
<sequence length="226" mass="26702">MATWSNLNFQNANTPIMEQLIMFHDHTMMIILIITIMVGYMMLTIMIKSFNNRFMMENQMVELIWTVMPAIMLIFIAMPSLKILYMLEETSKPLISIKTIGHQWFWSYEYSDFKKIEFDSYMIKYDENEMNKFRLLETDNKIVLPFNMKTRILMTSDDVIHSWTIPALGIKMDASPGRINQSNFIINRPGLFYGQCSEICGANHSFMPIMLESVNMKSFIKWTKKY</sequence>
<evidence type="ECO:0000259" key="21">
    <source>
        <dbReference type="PROSITE" id="PS50999"/>
    </source>
</evidence>
<dbReference type="GO" id="GO:0005743">
    <property type="term" value="C:mitochondrial inner membrane"/>
    <property type="evidence" value="ECO:0007669"/>
    <property type="project" value="UniProtKB-SubCell"/>
</dbReference>
<name>A0A9E6XQ91_9HEMI</name>
<dbReference type="Pfam" id="PF02790">
    <property type="entry name" value="COX2_TM"/>
    <property type="match status" value="1"/>
</dbReference>
<evidence type="ECO:0000256" key="9">
    <source>
        <dbReference type="ARBA" id="ARBA00022792"/>
    </source>
</evidence>